<dbReference type="AlphaFoldDB" id="A0A543AUQ4"/>
<keyword evidence="3" id="KW-1185">Reference proteome</keyword>
<evidence type="ECO:0008006" key="4">
    <source>
        <dbReference type="Google" id="ProtNLM"/>
    </source>
</evidence>
<evidence type="ECO:0000313" key="3">
    <source>
        <dbReference type="Proteomes" id="UP000317043"/>
    </source>
</evidence>
<accession>A0A543AUQ4</accession>
<evidence type="ECO:0000256" key="1">
    <source>
        <dbReference type="SAM" id="Phobius"/>
    </source>
</evidence>
<comment type="caution">
    <text evidence="2">The sequence shown here is derived from an EMBL/GenBank/DDBJ whole genome shotgun (WGS) entry which is preliminary data.</text>
</comment>
<keyword evidence="1" id="KW-1133">Transmembrane helix</keyword>
<protein>
    <recommendedName>
        <fullName evidence="4">DUF378 domain-containing protein</fullName>
    </recommendedName>
</protein>
<reference evidence="2 3" key="1">
    <citation type="submission" date="2019-06" db="EMBL/GenBank/DDBJ databases">
        <title>Sequencing the genomes of 1000 actinobacteria strains.</title>
        <authorList>
            <person name="Klenk H.-P."/>
        </authorList>
    </citation>
    <scope>NUCLEOTIDE SEQUENCE [LARGE SCALE GENOMIC DNA]</scope>
    <source>
        <strain evidence="2 3">DSM 45928</strain>
    </source>
</reference>
<dbReference type="InterPro" id="IPR007211">
    <property type="entry name" value="DUF378"/>
</dbReference>
<dbReference type="Proteomes" id="UP000317043">
    <property type="component" value="Unassembled WGS sequence"/>
</dbReference>
<name>A0A543AUQ4_9ACTN</name>
<organism evidence="2 3">
    <name type="scientific">Stackebrandtia endophytica</name>
    <dbReference type="NCBI Taxonomy" id="1496996"/>
    <lineage>
        <taxon>Bacteria</taxon>
        <taxon>Bacillati</taxon>
        <taxon>Actinomycetota</taxon>
        <taxon>Actinomycetes</taxon>
        <taxon>Glycomycetales</taxon>
        <taxon>Glycomycetaceae</taxon>
        <taxon>Stackebrandtia</taxon>
    </lineage>
</organism>
<sequence>MRVILGIATALVIIGGLNWGLVGAFDFNLVDTIFGAGSVLSRIIYILVGVSAIVALGNFAAMRGKPAQRSHTPTHR</sequence>
<evidence type="ECO:0000313" key="2">
    <source>
        <dbReference type="EMBL" id="TQL76316.1"/>
    </source>
</evidence>
<proteinExistence type="predicted"/>
<gene>
    <name evidence="2" type="ORF">FB566_1842</name>
</gene>
<dbReference type="OrthoDB" id="9812136at2"/>
<keyword evidence="1" id="KW-0472">Membrane</keyword>
<feature type="transmembrane region" description="Helical" evidence="1">
    <location>
        <begin position="40"/>
        <end position="61"/>
    </location>
</feature>
<dbReference type="EMBL" id="VFOW01000001">
    <property type="protein sequence ID" value="TQL76316.1"/>
    <property type="molecule type" value="Genomic_DNA"/>
</dbReference>
<dbReference type="RefSeq" id="WP_142037545.1">
    <property type="nucleotide sequence ID" value="NZ_JBHTGS010000001.1"/>
</dbReference>
<dbReference type="InParanoid" id="A0A543AUQ4"/>
<dbReference type="PANTHER" id="PTHR37304">
    <property type="entry name" value="MEMBRANE PROTEIN-RELATED"/>
    <property type="match status" value="1"/>
</dbReference>
<dbReference type="PANTHER" id="PTHR37304:SF1">
    <property type="entry name" value="MEMBRANE PROTEIN"/>
    <property type="match status" value="1"/>
</dbReference>
<keyword evidence="1" id="KW-0812">Transmembrane</keyword>
<dbReference type="Pfam" id="PF04070">
    <property type="entry name" value="DUF378"/>
    <property type="match status" value="1"/>
</dbReference>